<evidence type="ECO:0000259" key="1">
    <source>
        <dbReference type="PROSITE" id="PS50164"/>
    </source>
</evidence>
<reference evidence="2 3" key="1">
    <citation type="journal article" date="2009" name="Genome Res.">
        <title>Whole genome sequence of Desulfovibrio magneticus strain RS-1 revealed common gene clusters in magnetotactic bacteria.</title>
        <authorList>
            <person name="Nakazawa H."/>
            <person name="Arakaki A."/>
            <person name="Narita-Yamada S."/>
            <person name="Yashiro I."/>
            <person name="Jinno K."/>
            <person name="Aoki N."/>
            <person name="Tsuruyama A."/>
            <person name="Okamura Y."/>
            <person name="Tanikawa S."/>
            <person name="Fujita N."/>
            <person name="Takeyama H."/>
            <person name="Matsunaga T."/>
        </authorList>
    </citation>
    <scope>NUCLEOTIDE SEQUENCE [LARGE SCALE GENOMIC DNA]</scope>
    <source>
        <strain evidence="3">ATCC 700980 / DSM 13731 / RS-1</strain>
    </source>
</reference>
<dbReference type="RefSeq" id="WP_015861865.1">
    <property type="nucleotide sequence ID" value="NC_012796.1"/>
</dbReference>
<dbReference type="eggNOG" id="COG3680">
    <property type="taxonomic scope" value="Bacteria"/>
</dbReference>
<dbReference type="SUPFAM" id="SSF82771">
    <property type="entry name" value="GIY-YIG endonuclease"/>
    <property type="match status" value="1"/>
</dbReference>
<evidence type="ECO:0000313" key="3">
    <source>
        <dbReference type="Proteomes" id="UP000009071"/>
    </source>
</evidence>
<dbReference type="CDD" id="cd10440">
    <property type="entry name" value="GIY-YIG_COG3680"/>
    <property type="match status" value="1"/>
</dbReference>
<feature type="domain" description="GIY-YIG" evidence="1">
    <location>
        <begin position="10"/>
        <end position="101"/>
    </location>
</feature>
<dbReference type="KEGG" id="dma:DMR_32220"/>
<proteinExistence type="predicted"/>
<dbReference type="PROSITE" id="PS50164">
    <property type="entry name" value="GIY_YIG"/>
    <property type="match status" value="1"/>
</dbReference>
<accession>C4XJG3</accession>
<gene>
    <name evidence="2" type="ordered locus">DMR_32220</name>
</gene>
<organism evidence="2 3">
    <name type="scientific">Solidesulfovibrio magneticus (strain ATCC 700980 / DSM 13731 / RS-1)</name>
    <name type="common">Desulfovibrio magneticus</name>
    <dbReference type="NCBI Taxonomy" id="573370"/>
    <lineage>
        <taxon>Bacteria</taxon>
        <taxon>Pseudomonadati</taxon>
        <taxon>Thermodesulfobacteriota</taxon>
        <taxon>Desulfovibrionia</taxon>
        <taxon>Desulfovibrionales</taxon>
        <taxon>Desulfovibrionaceae</taxon>
        <taxon>Solidesulfovibrio</taxon>
    </lineage>
</organism>
<dbReference type="SMART" id="SM00465">
    <property type="entry name" value="GIYc"/>
    <property type="match status" value="1"/>
</dbReference>
<protein>
    <recommendedName>
        <fullName evidence="1">GIY-YIG domain-containing protein</fullName>
    </recommendedName>
</protein>
<dbReference type="InterPro" id="IPR035901">
    <property type="entry name" value="GIY-YIG_endonuc_sf"/>
</dbReference>
<dbReference type="Pfam" id="PF22945">
    <property type="entry name" value="LEM-3_GIY-YIG"/>
    <property type="match status" value="1"/>
</dbReference>
<name>C4XJG3_SOLM1</name>
<keyword evidence="3" id="KW-1185">Reference proteome</keyword>
<dbReference type="STRING" id="573370.DMR_32220"/>
<dbReference type="Proteomes" id="UP000009071">
    <property type="component" value="Chromosome"/>
</dbReference>
<dbReference type="AlphaFoldDB" id="C4XJG3"/>
<dbReference type="HOGENOM" id="CLU_065149_3_0_7"/>
<dbReference type="InterPro" id="IPR000305">
    <property type="entry name" value="GIY-YIG_endonuc"/>
</dbReference>
<evidence type="ECO:0000313" key="2">
    <source>
        <dbReference type="EMBL" id="BAH76713.1"/>
    </source>
</evidence>
<dbReference type="EMBL" id="AP010904">
    <property type="protein sequence ID" value="BAH76713.1"/>
    <property type="molecule type" value="Genomic_DNA"/>
</dbReference>
<sequence length="250" mass="28610">MFSTEVCESIKYYVYRLIDPRNGETFYVGKGKGNRVFQHASGEVVEDIDSDAFSQKIRRINEIKIQGHEVVHVIHRHGLDSETAYEIESALIDAYPGLTNIQGGKNSDDRGLMHYKQIIELYQAESVKFKHNALAININKSAYERENVYESVRYAWRLNPSKAKDMDIVLAIIKGLVVGVFQAEQWLEATPDNFPGTTEDRRPRWGFVGKNAPIEIQNIYLGRKVPGSSQNPVRYFFKDNQELADNSQHL</sequence>